<evidence type="ECO:0000313" key="5">
    <source>
        <dbReference type="Proteomes" id="UP000512167"/>
    </source>
</evidence>
<dbReference type="RefSeq" id="WP_312032404.1">
    <property type="nucleotide sequence ID" value="NZ_CP051151.1"/>
</dbReference>
<evidence type="ECO:0000256" key="1">
    <source>
        <dbReference type="ARBA" id="ARBA00023002"/>
    </source>
</evidence>
<protein>
    <submittedName>
        <fullName evidence="4">FAD-binding oxidoreductase</fullName>
    </submittedName>
</protein>
<dbReference type="Gene3D" id="3.30.9.10">
    <property type="entry name" value="D-Amino Acid Oxidase, subunit A, domain 2"/>
    <property type="match status" value="1"/>
</dbReference>
<dbReference type="Pfam" id="PF01266">
    <property type="entry name" value="DAO"/>
    <property type="match status" value="1"/>
</dbReference>
<dbReference type="InterPro" id="IPR006076">
    <property type="entry name" value="FAD-dep_OxRdtase"/>
</dbReference>
<dbReference type="AlphaFoldDB" id="A0A7L6N169"/>
<organism evidence="4 5">
    <name type="scientific">Hujiaoplasma nucleasis</name>
    <dbReference type="NCBI Taxonomy" id="2725268"/>
    <lineage>
        <taxon>Bacteria</taxon>
        <taxon>Bacillati</taxon>
        <taxon>Mycoplasmatota</taxon>
        <taxon>Mollicutes</taxon>
        <taxon>Candidatus Izemoplasmatales</taxon>
        <taxon>Hujiaoplasmataceae</taxon>
        <taxon>Hujiaoplasma</taxon>
    </lineage>
</organism>
<dbReference type="EMBL" id="CP051151">
    <property type="protein sequence ID" value="QLY39913.1"/>
    <property type="molecule type" value="Genomic_DNA"/>
</dbReference>
<proteinExistence type="predicted"/>
<evidence type="ECO:0000313" key="4">
    <source>
        <dbReference type="EMBL" id="QLY39913.1"/>
    </source>
</evidence>
<keyword evidence="2" id="KW-0812">Transmembrane</keyword>
<gene>
    <name evidence="4" type="ORF">HF295_03175</name>
</gene>
<evidence type="ECO:0000259" key="3">
    <source>
        <dbReference type="Pfam" id="PF01266"/>
    </source>
</evidence>
<keyword evidence="5" id="KW-1185">Reference proteome</keyword>
<dbReference type="PANTHER" id="PTHR13847">
    <property type="entry name" value="SARCOSINE DEHYDROGENASE-RELATED"/>
    <property type="match status" value="1"/>
</dbReference>
<keyword evidence="2" id="KW-0472">Membrane</keyword>
<accession>A0A7L6N169</accession>
<name>A0A7L6N169_9MOLU</name>
<dbReference type="KEGG" id="tbk:HF295_03175"/>
<dbReference type="SUPFAM" id="SSF51905">
    <property type="entry name" value="FAD/NAD(P)-binding domain"/>
    <property type="match status" value="1"/>
</dbReference>
<dbReference type="GO" id="GO:0016491">
    <property type="term" value="F:oxidoreductase activity"/>
    <property type="evidence" value="ECO:0007669"/>
    <property type="project" value="UniProtKB-KW"/>
</dbReference>
<dbReference type="Gene3D" id="3.50.50.60">
    <property type="entry name" value="FAD/NAD(P)-binding domain"/>
    <property type="match status" value="1"/>
</dbReference>
<reference evidence="4 5" key="1">
    <citation type="submission" date="2020-04" db="EMBL/GenBank/DDBJ databases">
        <authorList>
            <person name="Zheng R.K."/>
            <person name="Sun C.M."/>
        </authorList>
    </citation>
    <scope>NUCLEOTIDE SEQUENCE [LARGE SCALE GENOMIC DNA]</scope>
    <source>
        <strain evidence="5">zrk29</strain>
    </source>
</reference>
<dbReference type="InterPro" id="IPR036188">
    <property type="entry name" value="FAD/NAD-bd_sf"/>
</dbReference>
<dbReference type="Proteomes" id="UP000512167">
    <property type="component" value="Chromosome"/>
</dbReference>
<feature type="domain" description="FAD dependent oxidoreductase" evidence="3">
    <location>
        <begin position="7"/>
        <end position="350"/>
    </location>
</feature>
<keyword evidence="1" id="KW-0560">Oxidoreductase</keyword>
<feature type="transmembrane region" description="Helical" evidence="2">
    <location>
        <begin position="6"/>
        <end position="24"/>
    </location>
</feature>
<dbReference type="PANTHER" id="PTHR13847:SF287">
    <property type="entry name" value="FAD-DEPENDENT OXIDOREDUCTASE DOMAIN-CONTAINING PROTEIN 1"/>
    <property type="match status" value="1"/>
</dbReference>
<sequence length="382" mass="42626">MKTKAYIVIIGAGISGLSIAYNLAKKGVKDIIVVDKSHFLAGATARCGAGVRQQWATELNCILAKKSIEFFSHANETLNYHRDIEFKQGGYLILSSSIAEDEQFAKNVKLQNSLGIPTRHLSKEEALEIVPHLNPNSFTSATFCHTDGHVNPFLMSEAYYLAAQKLGVDFFFFNEVKEIILEEGLIQKVITDKVEIDTHKVVNAAGGYSQEIGQMVGLDIPVYSENHEILVTERTKDMLGPMVMSFSKNIYCQQVPHGSILMGRNNPKALHNHDISSSWRFLDEMAKTVNHILPEVAKQRVIRTWGGSYNISPDFQPIISDTQVSNFFIACGFSGHGFMFAPITGELLSQIILGEELEAYAKDLHISRFDNMENIDREHSVV</sequence>
<dbReference type="GO" id="GO:0005737">
    <property type="term" value="C:cytoplasm"/>
    <property type="evidence" value="ECO:0007669"/>
    <property type="project" value="TreeGrafter"/>
</dbReference>
<keyword evidence="2" id="KW-1133">Transmembrane helix</keyword>
<evidence type="ECO:0000256" key="2">
    <source>
        <dbReference type="SAM" id="Phobius"/>
    </source>
</evidence>